<evidence type="ECO:0000259" key="1">
    <source>
        <dbReference type="Pfam" id="PF07486"/>
    </source>
</evidence>
<feature type="domain" description="Cell wall hydrolase SleB" evidence="1">
    <location>
        <begin position="165"/>
        <end position="271"/>
    </location>
</feature>
<dbReference type="GO" id="GO:0016787">
    <property type="term" value="F:hydrolase activity"/>
    <property type="evidence" value="ECO:0007669"/>
    <property type="project" value="InterPro"/>
</dbReference>
<protein>
    <recommendedName>
        <fullName evidence="1">Cell wall hydrolase SleB domain-containing protein</fullName>
    </recommendedName>
</protein>
<dbReference type="InterPro" id="IPR042047">
    <property type="entry name" value="SleB_dom1"/>
</dbReference>
<gene>
    <name evidence="2" type="ORF">G7078_09620</name>
</gene>
<organism evidence="2 3">
    <name type="scientific">Sphingomonas sinipercae</name>
    <dbReference type="NCBI Taxonomy" id="2714944"/>
    <lineage>
        <taxon>Bacteria</taxon>
        <taxon>Pseudomonadati</taxon>
        <taxon>Pseudomonadota</taxon>
        <taxon>Alphaproteobacteria</taxon>
        <taxon>Sphingomonadales</taxon>
        <taxon>Sphingomonadaceae</taxon>
        <taxon>Sphingomonas</taxon>
    </lineage>
</organism>
<dbReference type="Proteomes" id="UP000502502">
    <property type="component" value="Chromosome"/>
</dbReference>
<name>A0A6G7ZPU4_9SPHN</name>
<sequence>MASEARRAGVQVDRQYRESELGKLLGSRGASAVLGFFALVLTPTDASAQAVQAVSATTAVNAGSIDTTATPLGKSTPPVVAAIGKAVTSGAATVSAALTTVLAGHSKPPAGTLTAKPEIAREAAWLYANGWPPVSLVERYANASGPALDEQANCIAVAVYHEARGESVEGQLAVARVIMNRAASGKYPASWCGAVKQPWQFSFVNPRTGEFPYTDMNSNSWRKAVAVTRLAVSNAIPTLSNDVLWYHADYVAPSWGRRLTRVNKIGTHIFYRA</sequence>
<dbReference type="RefSeq" id="WP_166095456.1">
    <property type="nucleotide sequence ID" value="NZ_CP049871.1"/>
</dbReference>
<evidence type="ECO:0000313" key="3">
    <source>
        <dbReference type="Proteomes" id="UP000502502"/>
    </source>
</evidence>
<dbReference type="AlphaFoldDB" id="A0A6G7ZPU4"/>
<proteinExistence type="predicted"/>
<dbReference type="KEGG" id="ssin:G7078_09620"/>
<dbReference type="EMBL" id="CP049871">
    <property type="protein sequence ID" value="QIL03004.1"/>
    <property type="molecule type" value="Genomic_DNA"/>
</dbReference>
<accession>A0A6G7ZPU4</accession>
<reference evidence="2 3" key="1">
    <citation type="submission" date="2020-03" db="EMBL/GenBank/DDBJ databases">
        <title>Sphingomonas sp. nov., isolated from fish.</title>
        <authorList>
            <person name="Hyun D.-W."/>
            <person name="Bae J.-W."/>
        </authorList>
    </citation>
    <scope>NUCLEOTIDE SEQUENCE [LARGE SCALE GENOMIC DNA]</scope>
    <source>
        <strain evidence="2 3">HDW15C</strain>
    </source>
</reference>
<keyword evidence="3" id="KW-1185">Reference proteome</keyword>
<dbReference type="Gene3D" id="1.10.10.2520">
    <property type="entry name" value="Cell wall hydrolase SleB, domain 1"/>
    <property type="match status" value="1"/>
</dbReference>
<evidence type="ECO:0000313" key="2">
    <source>
        <dbReference type="EMBL" id="QIL03004.1"/>
    </source>
</evidence>
<dbReference type="InterPro" id="IPR011105">
    <property type="entry name" value="Cell_wall_hydrolase_SleB"/>
</dbReference>
<dbReference type="Pfam" id="PF07486">
    <property type="entry name" value="Hydrolase_2"/>
    <property type="match status" value="1"/>
</dbReference>